<evidence type="ECO:0000313" key="1">
    <source>
        <dbReference type="Proteomes" id="UP000887580"/>
    </source>
</evidence>
<dbReference type="Proteomes" id="UP000887580">
    <property type="component" value="Unplaced"/>
</dbReference>
<reference evidence="2" key="1">
    <citation type="submission" date="2022-11" db="UniProtKB">
        <authorList>
            <consortium name="WormBaseParasite"/>
        </authorList>
    </citation>
    <scope>IDENTIFICATION</scope>
</reference>
<proteinExistence type="predicted"/>
<evidence type="ECO:0000313" key="2">
    <source>
        <dbReference type="WBParaSite" id="PS1159_v2.g8917.t1"/>
    </source>
</evidence>
<name>A0AC35GUK0_9BILA</name>
<sequence length="1358" mass="153370">MTSNREKNLSKFVAHRNFERRKLSMFARKQKPSDVQTSLQKFIDLNRDPSSRAKNFRLALESLSIPEKRQLVDDYSFETFHLVDALLLQAEFSVDGNNVADAELALWTLEQLLCLAPELIGKGWQRNAIENVLKRALLPNNLIAVRKIAIRLFLLWYQSLAVFNNAGQQLDRIFQCLLPYFPLHDGSSTERVLSEYCDSCTGLNSKTFDRLDVVGFNPGPIKRTPILVNTQANSQPSLRERAQMLQVYLDKFLDYCHRETVKIEWNDEIKQLDCAKFLLDRIIVLYIYQVFPDMEENGVDIFEGWEGTEDSGDQLDTADPIVIARYWLIRWMTNIAASSIVENPAPGLLLFRQALFSSQKATNTLLTLMRESMQLPLACANVVHKVLFVIRQWILQIEFPPFVERNTVSIEASSLLLIHIFTSFFKSPYLSSSGDRLSSAVSVTHSILSIARELSNPSNYPLPRPLPKVVWSELIKRITEAVALCSSRSDAFSRGTAGGFTNTLLSICVFICAIREIDIDDKMWDEIWIVFKNGIFWQQMIQQWSKVVDNVTRALILNLFAIDIHERADENSTTDGHGKRLTSNKSDKSSENGSVNGNNSGGMYGNSDEETIIEPNSDKDIQSVVQSTGNTTNWLRCWMRLINLVDPAVPEHSQQAVQTISKSIETLLSIGCANQLVHWLTGKLLRLNISHQPHAIPALCSVLIRANPPPEQRAQILWHLVDCLKADVSLIVLEQLPNMSVEDTSVLASPTIDALQKLVRNSEFSSKAVRVTALLALDHPEAEKILLSILENREIEIDISSLSLCVNALSILILERADAQLFDHLYRAVSNHPDAASHLLPILCSNLISSIRIGFHTRLVDALERACQTPKDFRILNDLKWQLCALSILEKPRSSWKALIHRIHTHRDTFLEGLLITLAMQYPLPNFPITQWNSIEKPLTLIDQTQIKDILKSTVFITTPGALISFQKPPTLKEQNNESINFTTRTVVGRHAWSISTEIVTPSKKSPANAWLKSLAIRSPQQFEEARRNGSQQKQRLPPTKELLNPFEALPDFSSAMSASERAAQAQQAMDMLAFIRRSNRRPIKNFSTKNNNKENTPKSSALQAWRKFAADFSFIKSTQSATTNFPRELKHLDNTSSREVHKIAVIYVAEGQDDKQSILSNTNGSLHFNYFVEGLGWPVQIGSSTHLGYSGGLSAGQTCPYFSTVDTEVIFHVSTQLSGDAQMKMKHLGNDEVHVVWSENPRQSYRRELLATRFCDVLIVLYPVSPVLIRVHMETQNQLLLCGPLLDGAIIHTKQVASLVRDTVINASRAYRLAQKDCDRPNKLREKVFEQTKTTLKEMSVADAITQIYVPKFAFLN</sequence>
<protein>
    <submittedName>
        <fullName evidence="2">Rap-GAP domain-containing protein</fullName>
    </submittedName>
</protein>
<dbReference type="WBParaSite" id="PS1159_v2.g8917.t1">
    <property type="protein sequence ID" value="PS1159_v2.g8917.t1"/>
    <property type="gene ID" value="PS1159_v2.g8917"/>
</dbReference>
<organism evidence="1 2">
    <name type="scientific">Panagrolaimus sp. PS1159</name>
    <dbReference type="NCBI Taxonomy" id="55785"/>
    <lineage>
        <taxon>Eukaryota</taxon>
        <taxon>Metazoa</taxon>
        <taxon>Ecdysozoa</taxon>
        <taxon>Nematoda</taxon>
        <taxon>Chromadorea</taxon>
        <taxon>Rhabditida</taxon>
        <taxon>Tylenchina</taxon>
        <taxon>Panagrolaimomorpha</taxon>
        <taxon>Panagrolaimoidea</taxon>
        <taxon>Panagrolaimidae</taxon>
        <taxon>Panagrolaimus</taxon>
    </lineage>
</organism>
<accession>A0AC35GUK0</accession>